<organism evidence="1 2">
    <name type="scientific">Coemansia aciculifera</name>
    <dbReference type="NCBI Taxonomy" id="417176"/>
    <lineage>
        <taxon>Eukaryota</taxon>
        <taxon>Fungi</taxon>
        <taxon>Fungi incertae sedis</taxon>
        <taxon>Zoopagomycota</taxon>
        <taxon>Kickxellomycotina</taxon>
        <taxon>Kickxellomycetes</taxon>
        <taxon>Kickxellales</taxon>
        <taxon>Kickxellaceae</taxon>
        <taxon>Coemansia</taxon>
    </lineage>
</organism>
<dbReference type="EMBL" id="JANBVB010000290">
    <property type="protein sequence ID" value="KAJ2895450.1"/>
    <property type="molecule type" value="Genomic_DNA"/>
</dbReference>
<accession>A0ACC1M5K4</accession>
<proteinExistence type="predicted"/>
<name>A0ACC1M5K4_9FUNG</name>
<reference evidence="1" key="1">
    <citation type="submission" date="2022-07" db="EMBL/GenBank/DDBJ databases">
        <title>Phylogenomic reconstructions and comparative analyses of Kickxellomycotina fungi.</title>
        <authorList>
            <person name="Reynolds N.K."/>
            <person name="Stajich J.E."/>
            <person name="Barry K."/>
            <person name="Grigoriev I.V."/>
            <person name="Crous P."/>
            <person name="Smith M.E."/>
        </authorList>
    </citation>
    <scope>NUCLEOTIDE SEQUENCE</scope>
    <source>
        <strain evidence="1">CBS 190363</strain>
    </source>
</reference>
<dbReference type="Proteomes" id="UP001139981">
    <property type="component" value="Unassembled WGS sequence"/>
</dbReference>
<evidence type="ECO:0000313" key="2">
    <source>
        <dbReference type="Proteomes" id="UP001139981"/>
    </source>
</evidence>
<sequence length="340" mass="38744">MQAQSIADTVFCSASIVSSVAQCIIIAYLVKRDGWVFSIFLQLNLAMAIIVTLNRCISYLDIFFTYLPDHVQNSQTFLRVMYGFMDISFLPFAYFFLITAFSIDLLLNFALHYRSARRLHRWYIPVSLVLSFVISMPILAWPGRLGKNHLYIVSGNWAQRHYHIITLTTVIIICTLASVALAGAGLWRTMREWRSLRREIVELVLPISDSSSHSLDTNTTCINNNNSHPWSTVATTTGGGLRRGSTAAPYSPDSLDRLYYGRKVSRSIYYLALYPLINLLAHLTTGVGQIVVYAYPEEKWSRSMRDFSNDSVGILLLIVFVSNPAFVESKRRRRRYQNPL</sequence>
<keyword evidence="2" id="KW-1185">Reference proteome</keyword>
<evidence type="ECO:0000313" key="1">
    <source>
        <dbReference type="EMBL" id="KAJ2895450.1"/>
    </source>
</evidence>
<comment type="caution">
    <text evidence="1">The sequence shown here is derived from an EMBL/GenBank/DDBJ whole genome shotgun (WGS) entry which is preliminary data.</text>
</comment>
<gene>
    <name evidence="1" type="ORF">IWW38_002303</name>
</gene>
<protein>
    <submittedName>
        <fullName evidence="1">Uncharacterized protein</fullName>
    </submittedName>
</protein>